<organism evidence="1 2">
    <name type="scientific">Astrephomene gubernaculifera</name>
    <dbReference type="NCBI Taxonomy" id="47775"/>
    <lineage>
        <taxon>Eukaryota</taxon>
        <taxon>Viridiplantae</taxon>
        <taxon>Chlorophyta</taxon>
        <taxon>core chlorophytes</taxon>
        <taxon>Chlorophyceae</taxon>
        <taxon>CS clade</taxon>
        <taxon>Chlamydomonadales</taxon>
        <taxon>Astrephomenaceae</taxon>
        <taxon>Astrephomene</taxon>
    </lineage>
</organism>
<dbReference type="Proteomes" id="UP001054857">
    <property type="component" value="Unassembled WGS sequence"/>
</dbReference>
<sequence length="115" mass="11701">DVPAVNAEGSSGNDADAIGDEAMAMSIALLRRLGSTPPWEATRAGTGTASSVNGTSVAEVLVLRPERSCAAALLDPAGGGGIAASDPWVQRTELVRLLLAVCLDGQRVRFKALGD</sequence>
<accession>A0AAD3DIL1</accession>
<proteinExistence type="predicted"/>
<keyword evidence="2" id="KW-1185">Reference proteome</keyword>
<gene>
    <name evidence="1" type="ORF">Agub_g1236</name>
</gene>
<feature type="non-terminal residue" evidence="1">
    <location>
        <position position="1"/>
    </location>
</feature>
<reference evidence="1 2" key="1">
    <citation type="journal article" date="2021" name="Sci. Rep.">
        <title>Genome sequencing of the multicellular alga Astrephomene provides insights into convergent evolution of germ-soma differentiation.</title>
        <authorList>
            <person name="Yamashita S."/>
            <person name="Yamamoto K."/>
            <person name="Matsuzaki R."/>
            <person name="Suzuki S."/>
            <person name="Yamaguchi H."/>
            <person name="Hirooka S."/>
            <person name="Minakuchi Y."/>
            <person name="Miyagishima S."/>
            <person name="Kawachi M."/>
            <person name="Toyoda A."/>
            <person name="Nozaki H."/>
        </authorList>
    </citation>
    <scope>NUCLEOTIDE SEQUENCE [LARGE SCALE GENOMIC DNA]</scope>
    <source>
        <strain evidence="1 2">NIES-4017</strain>
    </source>
</reference>
<evidence type="ECO:0000313" key="1">
    <source>
        <dbReference type="EMBL" id="GFR40651.1"/>
    </source>
</evidence>
<protein>
    <submittedName>
        <fullName evidence="1">Uncharacterized protein</fullName>
    </submittedName>
</protein>
<name>A0AAD3DIL1_9CHLO</name>
<feature type="non-terminal residue" evidence="1">
    <location>
        <position position="115"/>
    </location>
</feature>
<dbReference type="AlphaFoldDB" id="A0AAD3DIL1"/>
<dbReference type="EMBL" id="BMAR01000001">
    <property type="protein sequence ID" value="GFR40651.1"/>
    <property type="molecule type" value="Genomic_DNA"/>
</dbReference>
<comment type="caution">
    <text evidence="1">The sequence shown here is derived from an EMBL/GenBank/DDBJ whole genome shotgun (WGS) entry which is preliminary data.</text>
</comment>
<evidence type="ECO:0000313" key="2">
    <source>
        <dbReference type="Proteomes" id="UP001054857"/>
    </source>
</evidence>